<sequence>MSNQYVPPLAINFVWNIADIDVVNPIINAVKNNFARDKDKPFSRGLNIPIFYFSSQNPNEIPQTGPASIAKKNIIFIFTSINTTGREIWKKYIEAFSKSQNIHIVPIAVDRNGLVHAGALTGLNCIRVYDWPTENKDLYAIVSLAHEIYRYGCISIDPADTGKSSSITIFLSHAKAGDTGKLHAEEIKRFIDDTNMNRFFDSTEISPGSQFNQEIEKSVQVSTLVAIESDAYSSRYWCQREILCAKQHNRPIIVVNSLNDYEDRIFPAASNVPCIHVLSDSPISKRDILRILAAAILETVRHFHSMQCLELYREIGWIGSDCDLSARPPEIRQALKVIKSDNLKKICYPEPPIYSDEADWHGHVGIEAYTPLWNASEKDCFARQRIGISISDVQGDGFASNHLHPDLLIRLAQDLARHLLARSATLVYGGDLRPDGFTEFILDEAAILKERIRGELQIIENHLAWPLYVSEPEIVSWRARYSQVMKTKEHEIPADVAAGIPERLFLLPNSPENSYVWSRCLTEMREKSIASSTIRICAGGKLSGYKGKMPGVLEEIVLSLNSQKPIFLMGAFGGVVENVCRVILGKDVPEALTEEWQVSHNASYSDIQAIAKNHGHGCEYTEIIELLQQQNISDLAARCGLSEQEYIQIMDSQFIDECLHLMLKGLKILSLGKP</sequence>
<organism evidence="2 3">
    <name type="scientific">Cellvibrio fibrivorans</name>
    <dbReference type="NCBI Taxonomy" id="126350"/>
    <lineage>
        <taxon>Bacteria</taxon>
        <taxon>Pseudomonadati</taxon>
        <taxon>Pseudomonadota</taxon>
        <taxon>Gammaproteobacteria</taxon>
        <taxon>Cellvibrionales</taxon>
        <taxon>Cellvibrionaceae</taxon>
        <taxon>Cellvibrio</taxon>
    </lineage>
</organism>
<dbReference type="Proteomes" id="UP001253595">
    <property type="component" value="Unassembled WGS sequence"/>
</dbReference>
<dbReference type="SUPFAM" id="SSF52200">
    <property type="entry name" value="Toll/Interleukin receptor TIR domain"/>
    <property type="match status" value="1"/>
</dbReference>
<dbReference type="InterPro" id="IPR035897">
    <property type="entry name" value="Toll_tir_struct_dom_sf"/>
</dbReference>
<comment type="caution">
    <text evidence="2">The sequence shown here is derived from an EMBL/GenBank/DDBJ whole genome shotgun (WGS) entry which is preliminary data.</text>
</comment>
<reference evidence="2 3" key="1">
    <citation type="submission" date="2023-07" db="EMBL/GenBank/DDBJ databases">
        <title>Sorghum-associated microbial communities from plants grown in Nebraska, USA.</title>
        <authorList>
            <person name="Schachtman D."/>
        </authorList>
    </citation>
    <scope>NUCLEOTIDE SEQUENCE [LARGE SCALE GENOMIC DNA]</scope>
    <source>
        <strain evidence="2 3">BE190</strain>
    </source>
</reference>
<dbReference type="Pfam" id="PF18163">
    <property type="entry name" value="LD_cluster2"/>
    <property type="match status" value="1"/>
</dbReference>
<proteinExistence type="predicted"/>
<dbReference type="EMBL" id="JAVDVX010000003">
    <property type="protein sequence ID" value="MDR7089809.1"/>
    <property type="molecule type" value="Genomic_DNA"/>
</dbReference>
<dbReference type="Gene3D" id="3.40.50.10140">
    <property type="entry name" value="Toll/interleukin-1 receptor homology (TIR) domain"/>
    <property type="match status" value="1"/>
</dbReference>
<name>A0ABU1UX90_9GAMM</name>
<gene>
    <name evidence="2" type="ORF">J2X05_001831</name>
</gene>
<evidence type="ECO:0000313" key="2">
    <source>
        <dbReference type="EMBL" id="MDR7089809.1"/>
    </source>
</evidence>
<evidence type="ECO:0000259" key="1">
    <source>
        <dbReference type="Pfam" id="PF13676"/>
    </source>
</evidence>
<dbReference type="Pfam" id="PF13676">
    <property type="entry name" value="TIR_2"/>
    <property type="match status" value="1"/>
</dbReference>
<dbReference type="InterPro" id="IPR041160">
    <property type="entry name" value="LD_cluster2"/>
</dbReference>
<accession>A0ABU1UX90</accession>
<dbReference type="InterPro" id="IPR000157">
    <property type="entry name" value="TIR_dom"/>
</dbReference>
<protein>
    <recommendedName>
        <fullName evidence="1">TIR domain-containing protein</fullName>
    </recommendedName>
</protein>
<dbReference type="RefSeq" id="WP_310071531.1">
    <property type="nucleotide sequence ID" value="NZ_JAVDVX010000003.1"/>
</dbReference>
<evidence type="ECO:0000313" key="3">
    <source>
        <dbReference type="Proteomes" id="UP001253595"/>
    </source>
</evidence>
<keyword evidence="3" id="KW-1185">Reference proteome</keyword>
<feature type="domain" description="TIR" evidence="1">
    <location>
        <begin position="169"/>
        <end position="256"/>
    </location>
</feature>